<dbReference type="EMBL" id="LXQA010142245">
    <property type="protein sequence ID" value="MCI24575.1"/>
    <property type="molecule type" value="Genomic_DNA"/>
</dbReference>
<accession>A0A392QMR7</accession>
<protein>
    <submittedName>
        <fullName evidence="1">Uncharacterized protein</fullName>
    </submittedName>
</protein>
<comment type="caution">
    <text evidence="1">The sequence shown here is derived from an EMBL/GenBank/DDBJ whole genome shotgun (WGS) entry which is preliminary data.</text>
</comment>
<organism evidence="1 2">
    <name type="scientific">Trifolium medium</name>
    <dbReference type="NCBI Taxonomy" id="97028"/>
    <lineage>
        <taxon>Eukaryota</taxon>
        <taxon>Viridiplantae</taxon>
        <taxon>Streptophyta</taxon>
        <taxon>Embryophyta</taxon>
        <taxon>Tracheophyta</taxon>
        <taxon>Spermatophyta</taxon>
        <taxon>Magnoliopsida</taxon>
        <taxon>eudicotyledons</taxon>
        <taxon>Gunneridae</taxon>
        <taxon>Pentapetalae</taxon>
        <taxon>rosids</taxon>
        <taxon>fabids</taxon>
        <taxon>Fabales</taxon>
        <taxon>Fabaceae</taxon>
        <taxon>Papilionoideae</taxon>
        <taxon>50 kb inversion clade</taxon>
        <taxon>NPAAA clade</taxon>
        <taxon>Hologalegina</taxon>
        <taxon>IRL clade</taxon>
        <taxon>Trifolieae</taxon>
        <taxon>Trifolium</taxon>
    </lineage>
</organism>
<evidence type="ECO:0000313" key="2">
    <source>
        <dbReference type="Proteomes" id="UP000265520"/>
    </source>
</evidence>
<evidence type="ECO:0000313" key="1">
    <source>
        <dbReference type="EMBL" id="MCI24575.1"/>
    </source>
</evidence>
<sequence length="108" mass="11749">GSMGEIVVHGGHPTVGVPNNVYVEDIGGFFDTWSGQDFLDYGFIPAPIFCARQLGQDVCSLVMSARDMLYFRGIELAPTSSANRSPARKVSYLAWLFDVGNDKASETL</sequence>
<keyword evidence="2" id="KW-1185">Reference proteome</keyword>
<name>A0A392QMR7_9FABA</name>
<proteinExistence type="predicted"/>
<dbReference type="Proteomes" id="UP000265520">
    <property type="component" value="Unassembled WGS sequence"/>
</dbReference>
<dbReference type="AlphaFoldDB" id="A0A392QMR7"/>
<reference evidence="1 2" key="1">
    <citation type="journal article" date="2018" name="Front. Plant Sci.">
        <title>Red Clover (Trifolium pratense) and Zigzag Clover (T. medium) - A Picture of Genomic Similarities and Differences.</title>
        <authorList>
            <person name="Dluhosova J."/>
            <person name="Istvanek J."/>
            <person name="Nedelnik J."/>
            <person name="Repkova J."/>
        </authorList>
    </citation>
    <scope>NUCLEOTIDE SEQUENCE [LARGE SCALE GENOMIC DNA]</scope>
    <source>
        <strain evidence="2">cv. 10/8</strain>
        <tissue evidence="1">Leaf</tissue>
    </source>
</reference>
<feature type="non-terminal residue" evidence="1">
    <location>
        <position position="1"/>
    </location>
</feature>